<dbReference type="EMBL" id="JANJQO010000763">
    <property type="protein sequence ID" value="KAJ2974984.1"/>
    <property type="molecule type" value="Genomic_DNA"/>
</dbReference>
<name>A0ACC1N7E2_9HYPO</name>
<evidence type="ECO:0000313" key="2">
    <source>
        <dbReference type="Proteomes" id="UP001143910"/>
    </source>
</evidence>
<dbReference type="Proteomes" id="UP001143910">
    <property type="component" value="Unassembled WGS sequence"/>
</dbReference>
<gene>
    <name evidence="1" type="ORF">NQ176_g5772</name>
</gene>
<sequence>MAYRTTIHPPRPQQPQQQPQPPQVPALQASIAPELRFPSPGRVPSNGPAFNEAVTHLKSMMRSCDPAVLRQAIREEWEITLLGSEYHSSFLANTVLHRTSTAILSRSIENHGHRMVKESASQIAIHLKPENLDIIAPILLPKLSAGFLDKALALRLESIQAQQLVNALGRAERLGYDVRDVVSGNPTAPSRHERVIPTANPIPKPPANMLPQASQAAAIHQQIDAVTRQVLDPEVIVRTGIVFCERCNRPCGGPKALLTHGKSRRCGLLPPPVDKLGKEHCIFCGQYFVGGAGLRYHVANRVCGQYGEEVSSALMVLFKDADDQHRKAMAHRRDSQASQGTSPGPPGPPALSPKDPYSVLTPETRRRMEDELARADEHFNLQIKALSGLEESVRKAETLRLKTTHATRQSTIRKKYGIKLRERRTRAEIEEERSRTMGTSSRSTPGQTPTGKRAHSEVDDIPVSASTERGSPSRHGTPPKRMLITEVNDSARARSVGTAESKDATSTSTSPISAPHTTPASAIPAATAPSSATRPMPMSIAGSYTNPVRAPDVAKIDKKSGASGAATPIEISDGEGESDSRTDTDMDDVDNSAGKSD</sequence>
<proteinExistence type="predicted"/>
<reference evidence="1" key="1">
    <citation type="submission" date="2022-08" db="EMBL/GenBank/DDBJ databases">
        <title>Genome Sequence of Lecanicillium fungicola.</title>
        <authorList>
            <person name="Buettner E."/>
        </authorList>
    </citation>
    <scope>NUCLEOTIDE SEQUENCE</scope>
    <source>
        <strain evidence="1">Babe33</strain>
    </source>
</reference>
<protein>
    <submittedName>
        <fullName evidence="1">Uncharacterized protein</fullName>
    </submittedName>
</protein>
<evidence type="ECO:0000313" key="1">
    <source>
        <dbReference type="EMBL" id="KAJ2974984.1"/>
    </source>
</evidence>
<accession>A0ACC1N7E2</accession>
<organism evidence="1 2">
    <name type="scientific">Zarea fungicola</name>
    <dbReference type="NCBI Taxonomy" id="93591"/>
    <lineage>
        <taxon>Eukaryota</taxon>
        <taxon>Fungi</taxon>
        <taxon>Dikarya</taxon>
        <taxon>Ascomycota</taxon>
        <taxon>Pezizomycotina</taxon>
        <taxon>Sordariomycetes</taxon>
        <taxon>Hypocreomycetidae</taxon>
        <taxon>Hypocreales</taxon>
        <taxon>Cordycipitaceae</taxon>
        <taxon>Zarea</taxon>
    </lineage>
</organism>
<comment type="caution">
    <text evidence="1">The sequence shown here is derived from an EMBL/GenBank/DDBJ whole genome shotgun (WGS) entry which is preliminary data.</text>
</comment>
<keyword evidence="2" id="KW-1185">Reference proteome</keyword>